<accession>A0A4C2A8D0</accession>
<dbReference type="GO" id="GO:0016624">
    <property type="term" value="F:oxidoreductase activity, acting on the aldehyde or oxo group of donors, disulfide as acceptor"/>
    <property type="evidence" value="ECO:0007669"/>
    <property type="project" value="InterPro"/>
</dbReference>
<dbReference type="SUPFAM" id="SSF52518">
    <property type="entry name" value="Thiamin diphosphate-binding fold (THDP-binding)"/>
    <property type="match status" value="1"/>
</dbReference>
<dbReference type="InterPro" id="IPR029061">
    <property type="entry name" value="THDP-binding"/>
</dbReference>
<dbReference type="GO" id="GO:0030976">
    <property type="term" value="F:thiamine pyrophosphate binding"/>
    <property type="evidence" value="ECO:0007669"/>
    <property type="project" value="InterPro"/>
</dbReference>
<evidence type="ECO:0000313" key="7">
    <source>
        <dbReference type="Proteomes" id="UP000299102"/>
    </source>
</evidence>
<dbReference type="InterPro" id="IPR011603">
    <property type="entry name" value="2oxoglutarate_DH_E1"/>
</dbReference>
<name>A0A4C2A8D0_EUMVA</name>
<dbReference type="Pfam" id="PF02779">
    <property type="entry name" value="Transket_pyr"/>
    <property type="match status" value="1"/>
</dbReference>
<evidence type="ECO:0000256" key="1">
    <source>
        <dbReference type="ARBA" id="ARBA00001964"/>
    </source>
</evidence>
<keyword evidence="3" id="KW-0560">Oxidoreductase</keyword>
<proteinExistence type="inferred from homology"/>
<evidence type="ECO:0000259" key="5">
    <source>
        <dbReference type="SMART" id="SM00861"/>
    </source>
</evidence>
<evidence type="ECO:0000256" key="3">
    <source>
        <dbReference type="ARBA" id="ARBA00023002"/>
    </source>
</evidence>
<keyword evidence="7" id="KW-1185">Reference proteome</keyword>
<gene>
    <name evidence="6" type="ORF">EVAR_93523_1</name>
</gene>
<comment type="similarity">
    <text evidence="2">Belongs to the alpha-ketoglutarate dehydrogenase family.</text>
</comment>
<protein>
    <submittedName>
        <fullName evidence="6">Probable 2-oxoglutarate dehydrogenase E1 component DHKTD1 homolog, mitochondrial</fullName>
    </submittedName>
</protein>
<sequence>MGRRVWREVDNRNSQSLDESNSGSCYFTWRIRYSRRLYWAEYRMASDSPDTLCVWEAQFGDFYNGAQIMVDAFIASGEAKWVRSNGLVMLLPHGYDGAASEHSSCRLERFLQLTDSKECVPDSERVCLHVANPTTPAQYFHLLRRQKIFRSNAAISTSLLFALRPLTEQTGRQMVRSYRKPLLVAAPKLLLRMAEATSPLPDFAPGTHFKPVLGEIMLHELQLRHFVVETKLATNRVIPALPRLATGKLAGSGAITL</sequence>
<evidence type="ECO:0000256" key="2">
    <source>
        <dbReference type="ARBA" id="ARBA00006936"/>
    </source>
</evidence>
<dbReference type="SMART" id="SM00861">
    <property type="entry name" value="Transket_pyr"/>
    <property type="match status" value="1"/>
</dbReference>
<dbReference type="STRING" id="151549.A0A4C2A8D0"/>
<keyword evidence="4" id="KW-0786">Thiamine pyrophosphate</keyword>
<comment type="caution">
    <text evidence="6">The sequence shown here is derived from an EMBL/GenBank/DDBJ whole genome shotgun (WGS) entry which is preliminary data.</text>
</comment>
<dbReference type="Proteomes" id="UP000299102">
    <property type="component" value="Unassembled WGS sequence"/>
</dbReference>
<feature type="domain" description="Transketolase-like pyrimidine-binding" evidence="5">
    <location>
        <begin position="4"/>
        <end position="193"/>
    </location>
</feature>
<evidence type="ECO:0000256" key="4">
    <source>
        <dbReference type="ARBA" id="ARBA00023052"/>
    </source>
</evidence>
<organism evidence="6 7">
    <name type="scientific">Eumeta variegata</name>
    <name type="common">Bagworm moth</name>
    <name type="synonym">Eumeta japonica</name>
    <dbReference type="NCBI Taxonomy" id="151549"/>
    <lineage>
        <taxon>Eukaryota</taxon>
        <taxon>Metazoa</taxon>
        <taxon>Ecdysozoa</taxon>
        <taxon>Arthropoda</taxon>
        <taxon>Hexapoda</taxon>
        <taxon>Insecta</taxon>
        <taxon>Pterygota</taxon>
        <taxon>Neoptera</taxon>
        <taxon>Endopterygota</taxon>
        <taxon>Lepidoptera</taxon>
        <taxon>Glossata</taxon>
        <taxon>Ditrysia</taxon>
        <taxon>Tineoidea</taxon>
        <taxon>Psychidae</taxon>
        <taxon>Oiketicinae</taxon>
        <taxon>Eumeta</taxon>
    </lineage>
</organism>
<dbReference type="PANTHER" id="PTHR23152:SF4">
    <property type="entry name" value="2-OXOADIPATE DEHYDROGENASE COMPLEX COMPONENT E1"/>
    <property type="match status" value="1"/>
</dbReference>
<dbReference type="InterPro" id="IPR005475">
    <property type="entry name" value="Transketolase-like_Pyr-bd"/>
</dbReference>
<dbReference type="Gene3D" id="3.40.50.12470">
    <property type="match status" value="2"/>
</dbReference>
<dbReference type="EMBL" id="BGZK01002654">
    <property type="protein sequence ID" value="GBP95583.1"/>
    <property type="molecule type" value="Genomic_DNA"/>
</dbReference>
<dbReference type="PANTHER" id="PTHR23152">
    <property type="entry name" value="2-OXOGLUTARATE DEHYDROGENASE"/>
    <property type="match status" value="1"/>
</dbReference>
<dbReference type="OrthoDB" id="413077at2759"/>
<comment type="cofactor">
    <cofactor evidence="1">
        <name>thiamine diphosphate</name>
        <dbReference type="ChEBI" id="CHEBI:58937"/>
    </cofactor>
</comment>
<evidence type="ECO:0000313" key="6">
    <source>
        <dbReference type="EMBL" id="GBP95583.1"/>
    </source>
</evidence>
<dbReference type="AlphaFoldDB" id="A0A4C2A8D0"/>
<reference evidence="6 7" key="1">
    <citation type="journal article" date="2019" name="Commun. Biol.">
        <title>The bagworm genome reveals a unique fibroin gene that provides high tensile strength.</title>
        <authorList>
            <person name="Kono N."/>
            <person name="Nakamura H."/>
            <person name="Ohtoshi R."/>
            <person name="Tomita M."/>
            <person name="Numata K."/>
            <person name="Arakawa K."/>
        </authorList>
    </citation>
    <scope>NUCLEOTIDE SEQUENCE [LARGE SCALE GENOMIC DNA]</scope>
</reference>